<keyword evidence="1" id="KW-0472">Membrane</keyword>
<evidence type="ECO:0000256" key="1">
    <source>
        <dbReference type="SAM" id="Phobius"/>
    </source>
</evidence>
<dbReference type="PROSITE" id="PS00409">
    <property type="entry name" value="PROKAR_NTER_METHYL"/>
    <property type="match status" value="1"/>
</dbReference>
<reference evidence="2" key="1">
    <citation type="journal article" date="2020" name="mSystems">
        <title>Genome- and Community-Level Interaction Insights into Carbon Utilization and Element Cycling Functions of Hydrothermarchaeota in Hydrothermal Sediment.</title>
        <authorList>
            <person name="Zhou Z."/>
            <person name="Liu Y."/>
            <person name="Xu W."/>
            <person name="Pan J."/>
            <person name="Luo Z.H."/>
            <person name="Li M."/>
        </authorList>
    </citation>
    <scope>NUCLEOTIDE SEQUENCE [LARGE SCALE GENOMIC DNA]</scope>
    <source>
        <strain evidence="2">SpSt-417</strain>
    </source>
</reference>
<dbReference type="InterPro" id="IPR012902">
    <property type="entry name" value="N_methyl_site"/>
</dbReference>
<dbReference type="NCBIfam" id="TIGR02532">
    <property type="entry name" value="IV_pilin_GFxxxE"/>
    <property type="match status" value="1"/>
</dbReference>
<dbReference type="InterPro" id="IPR045584">
    <property type="entry name" value="Pilin-like"/>
</dbReference>
<dbReference type="EMBL" id="DSRT01000105">
    <property type="protein sequence ID" value="HGW29669.1"/>
    <property type="molecule type" value="Genomic_DNA"/>
</dbReference>
<protein>
    <submittedName>
        <fullName evidence="2">Prepilin-type N-terminal cleavage/methylation domain-containing protein</fullName>
    </submittedName>
</protein>
<proteinExistence type="predicted"/>
<feature type="transmembrane region" description="Helical" evidence="1">
    <location>
        <begin position="20"/>
        <end position="41"/>
    </location>
</feature>
<dbReference type="SUPFAM" id="SSF54523">
    <property type="entry name" value="Pili subunits"/>
    <property type="match status" value="1"/>
</dbReference>
<comment type="caution">
    <text evidence="2">The sequence shown here is derived from an EMBL/GenBank/DDBJ whole genome shotgun (WGS) entry which is preliminary data.</text>
</comment>
<keyword evidence="1" id="KW-0812">Transmembrane</keyword>
<accession>A0A7C4TJ51</accession>
<evidence type="ECO:0000313" key="2">
    <source>
        <dbReference type="EMBL" id="HGW29669.1"/>
    </source>
</evidence>
<dbReference type="AlphaFoldDB" id="A0A7C4TJ51"/>
<dbReference type="Gene3D" id="3.30.700.10">
    <property type="entry name" value="Glycoprotein, Type 4 Pilin"/>
    <property type="match status" value="1"/>
</dbReference>
<name>A0A7C4TJ51_UNCKA</name>
<sequence length="175" mass="18170">MEKLYKKAIGEGRKEGGFTLVELLVVVAIIAVLAGVVIVAINPAALLQKSRDATRLQDIENMHKALSLALADGEIQLTATGSCSSCTTSTGTQAVDGTGWVKFTIPTGKTGLAKYLPTLPMDPLNTGSNVYTYGSTTAGYELNAVLESADNTAKMSTDGGNASGVWEIGTSLTIL</sequence>
<dbReference type="Pfam" id="PF07963">
    <property type="entry name" value="N_methyl"/>
    <property type="match status" value="1"/>
</dbReference>
<gene>
    <name evidence="2" type="ORF">ENR63_01970</name>
</gene>
<keyword evidence="1" id="KW-1133">Transmembrane helix</keyword>
<dbReference type="PANTHER" id="PTHR30093">
    <property type="entry name" value="GENERAL SECRETION PATHWAY PROTEIN G"/>
    <property type="match status" value="1"/>
</dbReference>
<organism evidence="2">
    <name type="scientific">candidate division WWE3 bacterium</name>
    <dbReference type="NCBI Taxonomy" id="2053526"/>
    <lineage>
        <taxon>Bacteria</taxon>
        <taxon>Katanobacteria</taxon>
    </lineage>
</organism>